<reference evidence="2" key="1">
    <citation type="journal article" date="2019" name="Int. J. Syst. Evol. Microbiol.">
        <title>The Global Catalogue of Microorganisms (GCM) 10K type strain sequencing project: providing services to taxonomists for standard genome sequencing and annotation.</title>
        <authorList>
            <consortium name="The Broad Institute Genomics Platform"/>
            <consortium name="The Broad Institute Genome Sequencing Center for Infectious Disease"/>
            <person name="Wu L."/>
            <person name="Ma J."/>
        </authorList>
    </citation>
    <scope>NUCLEOTIDE SEQUENCE [LARGE SCALE GENOMIC DNA]</scope>
    <source>
        <strain evidence="2">CGMCC 1.10832</strain>
    </source>
</reference>
<evidence type="ECO:0008006" key="3">
    <source>
        <dbReference type="Google" id="ProtNLM"/>
    </source>
</evidence>
<comment type="caution">
    <text evidence="1">The sequence shown here is derived from an EMBL/GenBank/DDBJ whole genome shotgun (WGS) entry which is preliminary data.</text>
</comment>
<sequence length="232" mass="26588">MNSLPGSDKNNYEKLAVIDIESLEQTPQWNKLITKLEKKRDSDTEYFLDYLFYKTHQILLKKYTKHTDFESMISSGSYDCVSGSIAYSLLLSFFNIEHSIIETDYHVFIVARAEGRDYIFESTDPISGFIKNEEAVIKHIAQFKPTPTPPSVQNTIEIGAENYQTTEGNTIYKEVSIEQLIGLQYYNQGISAINNKDFNLAKMKVSQALTLYPSERIKSVLDLIIDLEKPEN</sequence>
<organism evidence="1 2">
    <name type="scientific">Marivirga lumbricoides</name>
    <dbReference type="NCBI Taxonomy" id="1046115"/>
    <lineage>
        <taxon>Bacteria</taxon>
        <taxon>Pseudomonadati</taxon>
        <taxon>Bacteroidota</taxon>
        <taxon>Cytophagia</taxon>
        <taxon>Cytophagales</taxon>
        <taxon>Marivirgaceae</taxon>
        <taxon>Marivirga</taxon>
    </lineage>
</organism>
<accession>A0ABQ1N4K5</accession>
<evidence type="ECO:0000313" key="1">
    <source>
        <dbReference type="EMBL" id="GGC54109.1"/>
    </source>
</evidence>
<dbReference type="EMBL" id="BMEC01000019">
    <property type="protein sequence ID" value="GGC54109.1"/>
    <property type="molecule type" value="Genomic_DNA"/>
</dbReference>
<dbReference type="RefSeq" id="WP_188467569.1">
    <property type="nucleotide sequence ID" value="NZ_BAABHU010000019.1"/>
</dbReference>
<proteinExistence type="predicted"/>
<evidence type="ECO:0000313" key="2">
    <source>
        <dbReference type="Proteomes" id="UP000636010"/>
    </source>
</evidence>
<keyword evidence="2" id="KW-1185">Reference proteome</keyword>
<protein>
    <recommendedName>
        <fullName evidence="3">Protein SirB1 N-terminal domain-containing protein</fullName>
    </recommendedName>
</protein>
<dbReference type="Proteomes" id="UP000636010">
    <property type="component" value="Unassembled WGS sequence"/>
</dbReference>
<name>A0ABQ1N4K5_9BACT</name>
<gene>
    <name evidence="1" type="ORF">GCM10011506_44660</name>
</gene>